<accession>A0A936NB29</accession>
<dbReference type="EMBL" id="JADJZA010000006">
    <property type="protein sequence ID" value="MBK9297020.1"/>
    <property type="molecule type" value="Genomic_DNA"/>
</dbReference>
<evidence type="ECO:0000313" key="2">
    <source>
        <dbReference type="Proteomes" id="UP000727993"/>
    </source>
</evidence>
<comment type="caution">
    <text evidence="1">The sequence shown here is derived from an EMBL/GenBank/DDBJ whole genome shotgun (WGS) entry which is preliminary data.</text>
</comment>
<name>A0A936NB29_9ACTN</name>
<organism evidence="1 2">
    <name type="scientific">Candidatus Neomicrothrix subdominans</name>
    <dbReference type="NCBI Taxonomy" id="2954438"/>
    <lineage>
        <taxon>Bacteria</taxon>
        <taxon>Bacillati</taxon>
        <taxon>Actinomycetota</taxon>
        <taxon>Acidimicrobiia</taxon>
        <taxon>Acidimicrobiales</taxon>
        <taxon>Microthrixaceae</taxon>
        <taxon>Candidatus Neomicrothrix</taxon>
    </lineage>
</organism>
<proteinExistence type="predicted"/>
<reference evidence="1 2" key="1">
    <citation type="submission" date="2020-10" db="EMBL/GenBank/DDBJ databases">
        <title>Connecting structure to function with the recovery of over 1000 high-quality activated sludge metagenome-assembled genomes encoding full-length rRNA genes using long-read sequencing.</title>
        <authorList>
            <person name="Singleton C.M."/>
            <person name="Petriglieri F."/>
            <person name="Kristensen J.M."/>
            <person name="Kirkegaard R.H."/>
            <person name="Michaelsen T.Y."/>
            <person name="Andersen M.H."/>
            <person name="Karst S.M."/>
            <person name="Dueholm M.S."/>
            <person name="Nielsen P.H."/>
            <person name="Albertsen M."/>
        </authorList>
    </citation>
    <scope>NUCLEOTIDE SEQUENCE [LARGE SCALE GENOMIC DNA]</scope>
    <source>
        <strain evidence="1">Lyne_18-Q3-R50-59_MAXAC.006</strain>
    </source>
</reference>
<protein>
    <submittedName>
        <fullName evidence="1">Uncharacterized protein</fullName>
    </submittedName>
</protein>
<evidence type="ECO:0000313" key="1">
    <source>
        <dbReference type="EMBL" id="MBK9297020.1"/>
    </source>
</evidence>
<gene>
    <name evidence="1" type="ORF">IPN02_09325</name>
</gene>
<sequence length="456" mass="49905">MSGSVESAVATITKRDPGLGPYAELAADMLTAGEEIDVLSQAYLQDTLWWRVPKRLDPEDWDDAVAGTAALLGELGLDRYAQIARSDTTTRILDAWREGPAVGSGAAAAAREASGLVAPDTDALAWGSIMGGEEATALDAIERALEDRLVRSGVDPEGRSWKRAAQETTEATLDASLEFPPGQSLFTMIVTERVESWIDGVREPRVAAWRGAVANRLLSPIDPPDGAEAMVAPMTWVLEQAADGLRLTQSHYLPPAVVREGVERFDWWPFDRPPRSEADVPQLLDLREVATDLRLVRRTGRDLKLTKSGVAALTNPAVLWRRLVDTIGGSSEFEGIVAELLALSLLHGDAVDDELERELASVLAALGWRRTDGEISPRDVGEALWERLRVWVALNIVDHHWSVWDSATQEELEPSRVALTDAGVTTVLAYLRRRALAPRHDVGHPDDFDDLDDLDD</sequence>
<dbReference type="Proteomes" id="UP000727993">
    <property type="component" value="Unassembled WGS sequence"/>
</dbReference>
<dbReference type="AlphaFoldDB" id="A0A936NB29"/>